<feature type="transmembrane region" description="Helical" evidence="1">
    <location>
        <begin position="28"/>
        <end position="51"/>
    </location>
</feature>
<protein>
    <submittedName>
        <fullName evidence="2">Uncharacterized protein</fullName>
    </submittedName>
</protein>
<keyword evidence="1" id="KW-1133">Transmembrane helix</keyword>
<reference evidence="2" key="1">
    <citation type="journal article" date="2020" name="mSystems">
        <title>Genome- and Community-Level Interaction Insights into Carbon Utilization and Element Cycling Functions of Hydrothermarchaeota in Hydrothermal Sediment.</title>
        <authorList>
            <person name="Zhou Z."/>
            <person name="Liu Y."/>
            <person name="Xu W."/>
            <person name="Pan J."/>
            <person name="Luo Z.H."/>
            <person name="Li M."/>
        </authorList>
    </citation>
    <scope>NUCLEOTIDE SEQUENCE [LARGE SCALE GENOMIC DNA]</scope>
    <source>
        <strain evidence="2">SpSt-1074</strain>
    </source>
</reference>
<evidence type="ECO:0000256" key="1">
    <source>
        <dbReference type="SAM" id="Phobius"/>
    </source>
</evidence>
<gene>
    <name evidence="2" type="ORF">ENM31_01975</name>
</gene>
<proteinExistence type="predicted"/>
<keyword evidence="1" id="KW-0472">Membrane</keyword>
<dbReference type="EMBL" id="DRXH01000067">
    <property type="protein sequence ID" value="HHM44053.1"/>
    <property type="molecule type" value="Genomic_DNA"/>
</dbReference>
<comment type="caution">
    <text evidence="2">The sequence shown here is derived from an EMBL/GenBank/DDBJ whole genome shotgun (WGS) entry which is preliminary data.</text>
</comment>
<organism evidence="2">
    <name type="scientific">Caldiarchaeum subterraneum</name>
    <dbReference type="NCBI Taxonomy" id="311458"/>
    <lineage>
        <taxon>Archaea</taxon>
        <taxon>Nitrososphaerota</taxon>
        <taxon>Candidatus Caldarchaeales</taxon>
        <taxon>Candidatus Caldarchaeaceae</taxon>
        <taxon>Candidatus Caldarchaeum</taxon>
    </lineage>
</organism>
<dbReference type="AlphaFoldDB" id="A0A7J3VTX2"/>
<evidence type="ECO:0000313" key="2">
    <source>
        <dbReference type="EMBL" id="HHM44053.1"/>
    </source>
</evidence>
<sequence>MLASLFADILWGAATLTALPLTENLNYVAALAFQGFFLALTTCSGIWLNLISKKTLQVEAR</sequence>
<name>A0A7J3VTX2_CALS0</name>
<keyword evidence="1" id="KW-0812">Transmembrane</keyword>
<accession>A0A7J3VTX2</accession>